<comment type="similarity">
    <text evidence="1">Belongs to the carbohydrate kinase PfkB family.</text>
</comment>
<dbReference type="InterPro" id="IPR011611">
    <property type="entry name" value="PfkB_dom"/>
</dbReference>
<evidence type="ECO:0000256" key="3">
    <source>
        <dbReference type="ARBA" id="ARBA00022741"/>
    </source>
</evidence>
<dbReference type="Gene3D" id="3.40.1190.20">
    <property type="match status" value="1"/>
</dbReference>
<protein>
    <submittedName>
        <fullName evidence="7">Carbohydrate kinase pfkb</fullName>
    </submittedName>
</protein>
<organism evidence="7 8">
    <name type="scientific">Akkermansia glycaniphila</name>
    <dbReference type="NCBI Taxonomy" id="1679444"/>
    <lineage>
        <taxon>Bacteria</taxon>
        <taxon>Pseudomonadati</taxon>
        <taxon>Verrucomicrobiota</taxon>
        <taxon>Verrucomicrobiia</taxon>
        <taxon>Verrucomicrobiales</taxon>
        <taxon>Akkermansiaceae</taxon>
        <taxon>Akkermansia</taxon>
    </lineage>
</organism>
<keyword evidence="2" id="KW-0808">Transferase</keyword>
<keyword evidence="3" id="KW-0547">Nucleotide-binding</keyword>
<dbReference type="OrthoDB" id="9813569at2"/>
<evidence type="ECO:0000256" key="2">
    <source>
        <dbReference type="ARBA" id="ARBA00022679"/>
    </source>
</evidence>
<keyword evidence="8" id="KW-1185">Reference proteome</keyword>
<keyword evidence="4 7" id="KW-0418">Kinase</keyword>
<dbReference type="STRING" id="1679444.PYTT_0484"/>
<proteinExistence type="inferred from homology"/>
<evidence type="ECO:0000256" key="1">
    <source>
        <dbReference type="ARBA" id="ARBA00010688"/>
    </source>
</evidence>
<dbReference type="PANTHER" id="PTHR43085:SF1">
    <property type="entry name" value="PSEUDOURIDINE KINASE-RELATED"/>
    <property type="match status" value="1"/>
</dbReference>
<keyword evidence="5" id="KW-0067">ATP-binding</keyword>
<dbReference type="EMBL" id="LT629973">
    <property type="protein sequence ID" value="SEH75677.1"/>
    <property type="molecule type" value="Genomic_DNA"/>
</dbReference>
<dbReference type="CDD" id="cd01167">
    <property type="entry name" value="bac_FRK"/>
    <property type="match status" value="1"/>
</dbReference>
<dbReference type="Pfam" id="PF00294">
    <property type="entry name" value="PfkB"/>
    <property type="match status" value="1"/>
</dbReference>
<accession>A0A1C7PB85</accession>
<dbReference type="GO" id="GO:0016301">
    <property type="term" value="F:kinase activity"/>
    <property type="evidence" value="ECO:0007669"/>
    <property type="project" value="UniProtKB-KW"/>
</dbReference>
<gene>
    <name evidence="7" type="ORF">PYTT_0484</name>
</gene>
<dbReference type="RefSeq" id="WP_067776595.1">
    <property type="nucleotide sequence ID" value="NZ_LT629973.1"/>
</dbReference>
<feature type="domain" description="Carbohydrate kinase PfkB" evidence="6">
    <location>
        <begin position="10"/>
        <end position="313"/>
    </location>
</feature>
<dbReference type="SUPFAM" id="SSF53613">
    <property type="entry name" value="Ribokinase-like"/>
    <property type="match status" value="1"/>
</dbReference>
<dbReference type="InterPro" id="IPR050306">
    <property type="entry name" value="PfkB_Carbo_kinase"/>
</dbReference>
<reference evidence="8" key="1">
    <citation type="submission" date="2016-09" db="EMBL/GenBank/DDBJ databases">
        <authorList>
            <person name="Koehorst J."/>
        </authorList>
    </citation>
    <scope>NUCLEOTIDE SEQUENCE [LARGE SCALE GENOMIC DNA]</scope>
</reference>
<dbReference type="GO" id="GO:0005524">
    <property type="term" value="F:ATP binding"/>
    <property type="evidence" value="ECO:0007669"/>
    <property type="project" value="UniProtKB-KW"/>
</dbReference>
<evidence type="ECO:0000313" key="7">
    <source>
        <dbReference type="EMBL" id="SEH75677.1"/>
    </source>
</evidence>
<dbReference type="Proteomes" id="UP000176204">
    <property type="component" value="Chromosome I"/>
</dbReference>
<evidence type="ECO:0000313" key="8">
    <source>
        <dbReference type="Proteomes" id="UP000176204"/>
    </source>
</evidence>
<sequence>MHTQNQTFDIVALGELLIDFTTCGISEQGNRLLEANPGGAPGNFLAMLARLGFRTAMIAKVGRDQFGRDLRRTLEECGIDTRHILLDPGHNTTLAFVHNDEHGDRDFSFYRNPGADMMLTADEIDPGIFRHTKAFHFGTISMTHPGVRAATLRALHLAQENGCLISFDPNIRPPLWKSMEEAAEQLHTGLSACHIAKLSAEELQLATGIDNIDEAALAILRQYPGIRFLSATMGKEGSTAYCGGHRIHADTYTSVPAIDTTGAGDTYGACILGQILRHGIGNLTPETVTGMLLFANAAATIVTTRKGALRAMPSPQEIASFMETHPAPATSSGLY</sequence>
<dbReference type="AlphaFoldDB" id="A0A1C7PB85"/>
<evidence type="ECO:0000256" key="4">
    <source>
        <dbReference type="ARBA" id="ARBA00022777"/>
    </source>
</evidence>
<dbReference type="KEGG" id="agl:PYTT_0484"/>
<evidence type="ECO:0000259" key="6">
    <source>
        <dbReference type="Pfam" id="PF00294"/>
    </source>
</evidence>
<dbReference type="PATRIC" id="fig|1679444.3.peg.800"/>
<dbReference type="PANTHER" id="PTHR43085">
    <property type="entry name" value="HEXOKINASE FAMILY MEMBER"/>
    <property type="match status" value="1"/>
</dbReference>
<dbReference type="InterPro" id="IPR029056">
    <property type="entry name" value="Ribokinase-like"/>
</dbReference>
<name>A0A1C7PB85_9BACT</name>
<evidence type="ECO:0000256" key="5">
    <source>
        <dbReference type="ARBA" id="ARBA00022840"/>
    </source>
</evidence>